<organism evidence="1 2">
    <name type="scientific">Ramazzottius varieornatus</name>
    <name type="common">Water bear</name>
    <name type="synonym">Tardigrade</name>
    <dbReference type="NCBI Taxonomy" id="947166"/>
    <lineage>
        <taxon>Eukaryota</taxon>
        <taxon>Metazoa</taxon>
        <taxon>Ecdysozoa</taxon>
        <taxon>Tardigrada</taxon>
        <taxon>Eutardigrada</taxon>
        <taxon>Parachela</taxon>
        <taxon>Hypsibioidea</taxon>
        <taxon>Ramazzottiidae</taxon>
        <taxon>Ramazzottius</taxon>
    </lineage>
</organism>
<evidence type="ECO:0000313" key="1">
    <source>
        <dbReference type="EMBL" id="GAV09348.1"/>
    </source>
</evidence>
<gene>
    <name evidence="1" type="primary">RvY_18903-1</name>
    <name evidence="1" type="synonym">RvY_18903.1</name>
    <name evidence="1" type="ORF">RvY_18903</name>
</gene>
<proteinExistence type="predicted"/>
<dbReference type="AlphaFoldDB" id="A0A1D1WA77"/>
<comment type="caution">
    <text evidence="1">The sequence shown here is derived from an EMBL/GenBank/DDBJ whole genome shotgun (WGS) entry which is preliminary data.</text>
</comment>
<reference evidence="1 2" key="1">
    <citation type="journal article" date="2016" name="Nat. Commun.">
        <title>Extremotolerant tardigrade genome and improved radiotolerance of human cultured cells by tardigrade-unique protein.</title>
        <authorList>
            <person name="Hashimoto T."/>
            <person name="Horikawa D.D."/>
            <person name="Saito Y."/>
            <person name="Kuwahara H."/>
            <person name="Kozuka-Hata H."/>
            <person name="Shin-I T."/>
            <person name="Minakuchi Y."/>
            <person name="Ohishi K."/>
            <person name="Motoyama A."/>
            <person name="Aizu T."/>
            <person name="Enomoto A."/>
            <person name="Kondo K."/>
            <person name="Tanaka S."/>
            <person name="Hara Y."/>
            <person name="Koshikawa S."/>
            <person name="Sagara H."/>
            <person name="Miura T."/>
            <person name="Yokobori S."/>
            <person name="Miyagawa K."/>
            <person name="Suzuki Y."/>
            <person name="Kubo T."/>
            <person name="Oyama M."/>
            <person name="Kohara Y."/>
            <person name="Fujiyama A."/>
            <person name="Arakawa K."/>
            <person name="Katayama T."/>
            <person name="Toyoda A."/>
            <person name="Kunieda T."/>
        </authorList>
    </citation>
    <scope>NUCLEOTIDE SEQUENCE [LARGE SCALE GENOMIC DNA]</scope>
    <source>
        <strain evidence="1 2">YOKOZUNA-1</strain>
    </source>
</reference>
<keyword evidence="2" id="KW-1185">Reference proteome</keyword>
<accession>A0A1D1WA77</accession>
<dbReference type="Proteomes" id="UP000186922">
    <property type="component" value="Unassembled WGS sequence"/>
</dbReference>
<dbReference type="EMBL" id="BDGG01000022">
    <property type="protein sequence ID" value="GAV09348.1"/>
    <property type="molecule type" value="Genomic_DNA"/>
</dbReference>
<evidence type="ECO:0000313" key="2">
    <source>
        <dbReference type="Proteomes" id="UP000186922"/>
    </source>
</evidence>
<name>A0A1D1WA77_RAMVA</name>
<sequence length="134" mass="14973">MYDMKNLGLFSPVVDLGGNYISAFNPFRPDFHGKQTLADPYIPPAGPKSMLVSPITTANMTKQMDLRKIDKQELVWSEHTKKSQPFPILDKLKEGLGKKGKTFRPALYQKLPSVANGFPPPVTTVAPPEKPWYS</sequence>
<protein>
    <submittedName>
        <fullName evidence="1">Uncharacterized protein</fullName>
    </submittedName>
</protein>